<dbReference type="InterPro" id="IPR025714">
    <property type="entry name" value="Methyltranfer_dom"/>
</dbReference>
<keyword evidence="2" id="KW-0808">Transferase</keyword>
<gene>
    <name evidence="2" type="ORF">AAIG11_05225</name>
</gene>
<keyword evidence="2" id="KW-0489">Methyltransferase</keyword>
<dbReference type="Proteomes" id="UP001407405">
    <property type="component" value="Unassembled WGS sequence"/>
</dbReference>
<keyword evidence="3" id="KW-1185">Reference proteome</keyword>
<comment type="caution">
    <text evidence="2">The sequence shown here is derived from an EMBL/GenBank/DDBJ whole genome shotgun (WGS) entry which is preliminary data.</text>
</comment>
<name>A0ABU9VRS2_9CLOT</name>
<evidence type="ECO:0000313" key="3">
    <source>
        <dbReference type="Proteomes" id="UP001407405"/>
    </source>
</evidence>
<dbReference type="EMBL" id="JBCITM010000004">
    <property type="protein sequence ID" value="MEN1759860.1"/>
    <property type="molecule type" value="Genomic_DNA"/>
</dbReference>
<feature type="domain" description="Methyltransferase" evidence="1">
    <location>
        <begin position="11"/>
        <end position="93"/>
    </location>
</feature>
<protein>
    <submittedName>
        <fullName evidence="2">Methyltransferase domain-containing protein</fullName>
    </submittedName>
</protein>
<accession>A0ABU9VRS2</accession>
<dbReference type="GO" id="GO:0032259">
    <property type="term" value="P:methylation"/>
    <property type="evidence" value="ECO:0007669"/>
    <property type="project" value="UniProtKB-KW"/>
</dbReference>
<dbReference type="Gene3D" id="3.40.50.150">
    <property type="entry name" value="Vaccinia Virus protein VP39"/>
    <property type="match status" value="1"/>
</dbReference>
<dbReference type="GO" id="GO:0008168">
    <property type="term" value="F:methyltransferase activity"/>
    <property type="evidence" value="ECO:0007669"/>
    <property type="project" value="UniProtKB-KW"/>
</dbReference>
<dbReference type="RefSeq" id="WP_343185190.1">
    <property type="nucleotide sequence ID" value="NZ_JBCITM010000004.1"/>
</dbReference>
<evidence type="ECO:0000313" key="2">
    <source>
        <dbReference type="EMBL" id="MEN1759860.1"/>
    </source>
</evidence>
<evidence type="ECO:0000259" key="1">
    <source>
        <dbReference type="Pfam" id="PF13847"/>
    </source>
</evidence>
<sequence>MKVAHRNGSCCHGIDAMPAFIQYAEKKAVEFGVEKLCRFEVGDIRKAVNEMPAADVVLLGAIGPVLGNYESTLNLLQLHLKENGLIIIDDAYIAEDSEFRHPLILPYLEMKRQIENAGFKIVENLSLTEEEVAESEVPLFEPLKKRCLELAAQHPEKQALFLDYIKQQETEGDVNAHHAVCTTLVLKRRHE</sequence>
<organism evidence="2 3">
    <name type="scientific">Anoxynatronum sibiricum</name>
    <dbReference type="NCBI Taxonomy" id="210623"/>
    <lineage>
        <taxon>Bacteria</taxon>
        <taxon>Bacillati</taxon>
        <taxon>Bacillota</taxon>
        <taxon>Clostridia</taxon>
        <taxon>Eubacteriales</taxon>
        <taxon>Clostridiaceae</taxon>
        <taxon>Anoxynatronum</taxon>
    </lineage>
</organism>
<dbReference type="SUPFAM" id="SSF53335">
    <property type="entry name" value="S-adenosyl-L-methionine-dependent methyltransferases"/>
    <property type="match status" value="1"/>
</dbReference>
<dbReference type="InterPro" id="IPR029063">
    <property type="entry name" value="SAM-dependent_MTases_sf"/>
</dbReference>
<proteinExistence type="predicted"/>
<reference evidence="2 3" key="1">
    <citation type="submission" date="2024-04" db="EMBL/GenBank/DDBJ databases">
        <title>Genome sequencing and metabolic network reconstruction of aminoacids and betaine degradation by Anoxynatronum sibiricum.</title>
        <authorList>
            <person name="Detkova E.N."/>
            <person name="Boltjanskaja Y.V."/>
            <person name="Mardanov A.V."/>
            <person name="Kevbrin V."/>
        </authorList>
    </citation>
    <scope>NUCLEOTIDE SEQUENCE [LARGE SCALE GENOMIC DNA]</scope>
    <source>
        <strain evidence="2 3">Z-7981</strain>
    </source>
</reference>
<dbReference type="Pfam" id="PF13847">
    <property type="entry name" value="Methyltransf_31"/>
    <property type="match status" value="1"/>
</dbReference>